<evidence type="ECO:0000313" key="3">
    <source>
        <dbReference type="Proteomes" id="UP001291623"/>
    </source>
</evidence>
<dbReference type="EMBL" id="JAVYJV010000020">
    <property type="protein sequence ID" value="KAK4343717.1"/>
    <property type="molecule type" value="Genomic_DNA"/>
</dbReference>
<accession>A0AAE1UUH8</accession>
<evidence type="ECO:0000256" key="1">
    <source>
        <dbReference type="SAM" id="MobiDB-lite"/>
    </source>
</evidence>
<proteinExistence type="predicted"/>
<dbReference type="AlphaFoldDB" id="A0AAE1UUH8"/>
<protein>
    <submittedName>
        <fullName evidence="2">Uncharacterized protein</fullName>
    </submittedName>
</protein>
<name>A0AAE1UUH8_9SOLA</name>
<evidence type="ECO:0000313" key="2">
    <source>
        <dbReference type="EMBL" id="KAK4343717.1"/>
    </source>
</evidence>
<keyword evidence="3" id="KW-1185">Reference proteome</keyword>
<feature type="region of interest" description="Disordered" evidence="1">
    <location>
        <begin position="33"/>
        <end position="52"/>
    </location>
</feature>
<dbReference type="Proteomes" id="UP001291623">
    <property type="component" value="Unassembled WGS sequence"/>
</dbReference>
<comment type="caution">
    <text evidence="2">The sequence shown here is derived from an EMBL/GenBank/DDBJ whole genome shotgun (WGS) entry which is preliminary data.</text>
</comment>
<sequence>MDALVTCHSMDSKGPVSITKGKVEGIMRQPEVEGKIRDPVSNTSGIRDSTAR</sequence>
<organism evidence="2 3">
    <name type="scientific">Anisodus tanguticus</name>
    <dbReference type="NCBI Taxonomy" id="243964"/>
    <lineage>
        <taxon>Eukaryota</taxon>
        <taxon>Viridiplantae</taxon>
        <taxon>Streptophyta</taxon>
        <taxon>Embryophyta</taxon>
        <taxon>Tracheophyta</taxon>
        <taxon>Spermatophyta</taxon>
        <taxon>Magnoliopsida</taxon>
        <taxon>eudicotyledons</taxon>
        <taxon>Gunneridae</taxon>
        <taxon>Pentapetalae</taxon>
        <taxon>asterids</taxon>
        <taxon>lamiids</taxon>
        <taxon>Solanales</taxon>
        <taxon>Solanaceae</taxon>
        <taxon>Solanoideae</taxon>
        <taxon>Hyoscyameae</taxon>
        <taxon>Anisodus</taxon>
    </lineage>
</organism>
<gene>
    <name evidence="2" type="ORF">RND71_036811</name>
</gene>
<feature type="compositionally biased region" description="Polar residues" evidence="1">
    <location>
        <begin position="40"/>
        <end position="52"/>
    </location>
</feature>
<reference evidence="2" key="1">
    <citation type="submission" date="2023-12" db="EMBL/GenBank/DDBJ databases">
        <title>Genome assembly of Anisodus tanguticus.</title>
        <authorList>
            <person name="Wang Y.-J."/>
        </authorList>
    </citation>
    <scope>NUCLEOTIDE SEQUENCE</scope>
    <source>
        <strain evidence="2">KB-2021</strain>
        <tissue evidence="2">Leaf</tissue>
    </source>
</reference>